<sequence>MSTVPSQKRLLALLSFILVLVLIASYVWLVHPSFAHIEQLEKDIKNEKTLIQATKVKLKEKSAEESDIAFSLPSYPATDQIVLHLRNAEKEASSEIRNLSFEENQGEDEEKQGEQTVTSSQLQPLTFSLEVSSPNIESVKKFVSTLESSERLYKVLKLDLTAASSEEEKAPIIYTIDLETYYQ</sequence>
<gene>
    <name evidence="2" type="ORF">L2716_10230</name>
</gene>
<evidence type="ECO:0000313" key="3">
    <source>
        <dbReference type="Proteomes" id="UP001649381"/>
    </source>
</evidence>
<accession>A0ABS9H225</accession>
<evidence type="ECO:0000256" key="1">
    <source>
        <dbReference type="SAM" id="MobiDB-lite"/>
    </source>
</evidence>
<name>A0ABS9H225_9BACL</name>
<comment type="caution">
    <text evidence="2">The sequence shown here is derived from an EMBL/GenBank/DDBJ whole genome shotgun (WGS) entry which is preliminary data.</text>
</comment>
<feature type="region of interest" description="Disordered" evidence="1">
    <location>
        <begin position="97"/>
        <end position="120"/>
    </location>
</feature>
<proteinExistence type="predicted"/>
<evidence type="ECO:0000313" key="2">
    <source>
        <dbReference type="EMBL" id="MCF6138101.1"/>
    </source>
</evidence>
<dbReference type="EMBL" id="JAKIJS010000001">
    <property type="protein sequence ID" value="MCF6138101.1"/>
    <property type="molecule type" value="Genomic_DNA"/>
</dbReference>
<dbReference type="InterPro" id="IPR014717">
    <property type="entry name" value="Transl_elong_EF1B/ribsomal_bS6"/>
</dbReference>
<dbReference type="RefSeq" id="WP_236334251.1">
    <property type="nucleotide sequence ID" value="NZ_JAKIJS010000001.1"/>
</dbReference>
<keyword evidence="3" id="KW-1185">Reference proteome</keyword>
<reference evidence="2 3" key="1">
    <citation type="submission" date="2022-01" db="EMBL/GenBank/DDBJ databases">
        <title>Alkalihalobacillus sp. EGI L200015, a novel bacterium isolated from a salt lake sediment.</title>
        <authorList>
            <person name="Gao L."/>
            <person name="Fang B.-Z."/>
            <person name="Li W.-J."/>
        </authorList>
    </citation>
    <scope>NUCLEOTIDE SEQUENCE [LARGE SCALE GENOMIC DNA]</scope>
    <source>
        <strain evidence="2 3">KCTC 12718</strain>
    </source>
</reference>
<protein>
    <submittedName>
        <fullName evidence="2">Type II secretion system protein M</fullName>
    </submittedName>
</protein>
<dbReference type="Gene3D" id="3.30.70.60">
    <property type="match status" value="1"/>
</dbReference>
<organism evidence="2 3">
    <name type="scientific">Pseudalkalibacillus berkeleyi</name>
    <dbReference type="NCBI Taxonomy" id="1069813"/>
    <lineage>
        <taxon>Bacteria</taxon>
        <taxon>Bacillati</taxon>
        <taxon>Bacillota</taxon>
        <taxon>Bacilli</taxon>
        <taxon>Bacillales</taxon>
        <taxon>Fictibacillaceae</taxon>
        <taxon>Pseudalkalibacillus</taxon>
    </lineage>
</organism>
<dbReference type="Proteomes" id="UP001649381">
    <property type="component" value="Unassembled WGS sequence"/>
</dbReference>